<dbReference type="EMBL" id="VSSQ01000925">
    <property type="protein sequence ID" value="MPM03118.1"/>
    <property type="molecule type" value="Genomic_DNA"/>
</dbReference>
<dbReference type="InterPro" id="IPR013692">
    <property type="entry name" value="CapD_C"/>
</dbReference>
<evidence type="ECO:0000256" key="8">
    <source>
        <dbReference type="ARBA" id="ARBA00033067"/>
    </source>
</evidence>
<accession>A0A644WHY9</accession>
<evidence type="ECO:0000259" key="9">
    <source>
        <dbReference type="Pfam" id="PF02719"/>
    </source>
</evidence>
<evidence type="ECO:0000313" key="11">
    <source>
        <dbReference type="EMBL" id="MPM03118.1"/>
    </source>
</evidence>
<protein>
    <recommendedName>
        <fullName evidence="4">UDP-glucose 4-epimerase</fullName>
        <ecNumber evidence="3">5.1.3.2</ecNumber>
    </recommendedName>
    <alternativeName>
        <fullName evidence="8">Galactowaldenase</fullName>
    </alternativeName>
    <alternativeName>
        <fullName evidence="7">UDP-galactose 4-epimerase</fullName>
    </alternativeName>
</protein>
<dbReference type="SUPFAM" id="SSF51735">
    <property type="entry name" value="NAD(P)-binding Rossmann-fold domains"/>
    <property type="match status" value="1"/>
</dbReference>
<dbReference type="InterPro" id="IPR051203">
    <property type="entry name" value="Polysaccharide_Synthase-Rel"/>
</dbReference>
<dbReference type="CDD" id="cd05237">
    <property type="entry name" value="UDP_invert_4-6DH_SDR_e"/>
    <property type="match status" value="1"/>
</dbReference>
<dbReference type="EC" id="5.1.3.2" evidence="3"/>
<organism evidence="11">
    <name type="scientific">bioreactor metagenome</name>
    <dbReference type="NCBI Taxonomy" id="1076179"/>
    <lineage>
        <taxon>unclassified sequences</taxon>
        <taxon>metagenomes</taxon>
        <taxon>ecological metagenomes</taxon>
    </lineage>
</organism>
<feature type="domain" description="Polysaccharide biosynthesis protein CapD-like" evidence="9">
    <location>
        <begin position="9"/>
        <end position="285"/>
    </location>
</feature>
<dbReference type="Pfam" id="PF08485">
    <property type="entry name" value="Polysacc_syn_2C"/>
    <property type="match status" value="1"/>
</dbReference>
<evidence type="ECO:0000256" key="7">
    <source>
        <dbReference type="ARBA" id="ARBA00031367"/>
    </source>
</evidence>
<comment type="similarity">
    <text evidence="2">Belongs to the polysaccharide synthase family.</text>
</comment>
<dbReference type="InterPro" id="IPR003869">
    <property type="entry name" value="Polysac_CapD-like"/>
</dbReference>
<evidence type="ECO:0000256" key="2">
    <source>
        <dbReference type="ARBA" id="ARBA00007430"/>
    </source>
</evidence>
<dbReference type="InterPro" id="IPR036291">
    <property type="entry name" value="NAD(P)-bd_dom_sf"/>
</dbReference>
<comment type="caution">
    <text evidence="11">The sequence shown here is derived from an EMBL/GenBank/DDBJ whole genome shotgun (WGS) entry which is preliminary data.</text>
</comment>
<dbReference type="PANTHER" id="PTHR43318">
    <property type="entry name" value="UDP-N-ACETYLGLUCOSAMINE 4,6-DEHYDRATASE"/>
    <property type="match status" value="1"/>
</dbReference>
<evidence type="ECO:0000256" key="3">
    <source>
        <dbReference type="ARBA" id="ARBA00013189"/>
    </source>
</evidence>
<comment type="catalytic activity">
    <reaction evidence="1">
        <text>UDP-alpha-D-glucose = UDP-alpha-D-galactose</text>
        <dbReference type="Rhea" id="RHEA:22168"/>
        <dbReference type="ChEBI" id="CHEBI:58885"/>
        <dbReference type="ChEBI" id="CHEBI:66914"/>
        <dbReference type="EC" id="5.1.3.2"/>
    </reaction>
</comment>
<dbReference type="GO" id="GO:0009103">
    <property type="term" value="P:lipopolysaccharide biosynthetic process"/>
    <property type="evidence" value="ECO:0007669"/>
    <property type="project" value="UniProtKB-KW"/>
</dbReference>
<evidence type="ECO:0000256" key="4">
    <source>
        <dbReference type="ARBA" id="ARBA00018569"/>
    </source>
</evidence>
<dbReference type="Pfam" id="PF02719">
    <property type="entry name" value="Polysacc_synt_2"/>
    <property type="match status" value="1"/>
</dbReference>
<evidence type="ECO:0000256" key="1">
    <source>
        <dbReference type="ARBA" id="ARBA00000083"/>
    </source>
</evidence>
<sequence>MSLFANKILLITGGTGSFGNAVLSRFLNTDYFKEIRIFSRDEKKQDDMRHRLQNPKVKFYIGDVRDKRSVDTAMRDVDYVFHAAALKQVPSCEFFPMQAVRTNVIGTENVLDSAVEHCVKNVVVLSTDKAAYPINAMGISKAMMEKVAIAKARSLGDDAATTICCTRYGNVMASRGSVIPLWVDQIKSGEPITITDPNMTRYMMTLDDAVDLVLYAFEHGNNGDLFVQKAPAVTLNILAEALKDLYKAQTEVRVIGTRHGEKLYETLVTREEMAKSEDMGDYFRIPCDSRDLNYDKYFVEGEEKISKFEDYNSHNTRRLDLEGMKELLLRLDEIKEDIC</sequence>
<proteinExistence type="inferred from homology"/>
<reference evidence="11" key="1">
    <citation type="submission" date="2019-08" db="EMBL/GenBank/DDBJ databases">
        <authorList>
            <person name="Kucharzyk K."/>
            <person name="Murdoch R.W."/>
            <person name="Higgins S."/>
            <person name="Loffler F."/>
        </authorList>
    </citation>
    <scope>NUCLEOTIDE SEQUENCE</scope>
</reference>
<feature type="domain" description="UDP-glucose 4-epimerase CapD C-terminal" evidence="10">
    <location>
        <begin position="288"/>
        <end position="335"/>
    </location>
</feature>
<dbReference type="GO" id="GO:0003978">
    <property type="term" value="F:UDP-glucose 4-epimerase activity"/>
    <property type="evidence" value="ECO:0007669"/>
    <property type="project" value="UniProtKB-EC"/>
</dbReference>
<evidence type="ECO:0000256" key="5">
    <source>
        <dbReference type="ARBA" id="ARBA00022985"/>
    </source>
</evidence>
<evidence type="ECO:0000259" key="10">
    <source>
        <dbReference type="Pfam" id="PF08485"/>
    </source>
</evidence>
<dbReference type="PANTHER" id="PTHR43318:SF2">
    <property type="entry name" value="UDP-N-ACETYLGLUCOSAMINE 4,6-DEHYDRATASE (INVERTING)"/>
    <property type="match status" value="1"/>
</dbReference>
<name>A0A644WHY9_9ZZZZ</name>
<dbReference type="Gene3D" id="3.40.50.720">
    <property type="entry name" value="NAD(P)-binding Rossmann-like Domain"/>
    <property type="match status" value="1"/>
</dbReference>
<evidence type="ECO:0000256" key="6">
    <source>
        <dbReference type="ARBA" id="ARBA00023235"/>
    </source>
</evidence>
<dbReference type="AlphaFoldDB" id="A0A644WHY9"/>
<keyword evidence="5" id="KW-0448">Lipopolysaccharide biosynthesis</keyword>
<keyword evidence="6 11" id="KW-0413">Isomerase</keyword>
<gene>
    <name evidence="11" type="primary">capD_8</name>
    <name evidence="11" type="ORF">SDC9_49378</name>
</gene>